<dbReference type="EMBL" id="OX596091">
    <property type="protein sequence ID" value="CAN0553441.1"/>
    <property type="molecule type" value="Genomic_DNA"/>
</dbReference>
<dbReference type="Proteomes" id="UP001162501">
    <property type="component" value="Chromosome 7"/>
</dbReference>
<sequence>MGLGAIDGLTHVTTPCCCLCLPPLGLWPALLVLVTPSLPVPTPSLHGVYILHKPSPRAAVCMGGGGGSLPQGVWREGNSLVCYCVFVLSQLGRHGGGGGGSSTLQYSPFPTSSSCISSPPLPFRGVGATEDVPSSKPTREQ</sequence>
<protein>
    <submittedName>
        <fullName evidence="1">Uncharacterized protein</fullName>
    </submittedName>
</protein>
<evidence type="ECO:0000313" key="2">
    <source>
        <dbReference type="Proteomes" id="UP001162501"/>
    </source>
</evidence>
<proteinExistence type="predicted"/>
<gene>
    <name evidence="1" type="ORF">MRATA1EN22A_LOCUS26542</name>
</gene>
<reference evidence="1" key="2">
    <citation type="submission" date="2025-03" db="EMBL/GenBank/DDBJ databases">
        <authorList>
            <consortium name="ELIXIR-Norway"/>
            <consortium name="Elixir Norway"/>
        </authorList>
    </citation>
    <scope>NUCLEOTIDE SEQUENCE</scope>
</reference>
<evidence type="ECO:0000313" key="1">
    <source>
        <dbReference type="EMBL" id="CAN0553441.1"/>
    </source>
</evidence>
<accession>A0AC60A7Z4</accession>
<organism evidence="1 2">
    <name type="scientific">Rangifer tarandus platyrhynchus</name>
    <name type="common">Svalbard reindeer</name>
    <dbReference type="NCBI Taxonomy" id="3082113"/>
    <lineage>
        <taxon>Eukaryota</taxon>
        <taxon>Metazoa</taxon>
        <taxon>Chordata</taxon>
        <taxon>Craniata</taxon>
        <taxon>Vertebrata</taxon>
        <taxon>Euteleostomi</taxon>
        <taxon>Mammalia</taxon>
        <taxon>Eutheria</taxon>
        <taxon>Laurasiatheria</taxon>
        <taxon>Artiodactyla</taxon>
        <taxon>Ruminantia</taxon>
        <taxon>Pecora</taxon>
        <taxon>Cervidae</taxon>
        <taxon>Odocoileinae</taxon>
        <taxon>Rangifer</taxon>
    </lineage>
</organism>
<name>A0AC60A7Z4_RANTA</name>
<reference evidence="1" key="1">
    <citation type="submission" date="2023-05" db="EMBL/GenBank/DDBJ databases">
        <authorList>
            <consortium name="ELIXIR-Norway"/>
        </authorList>
    </citation>
    <scope>NUCLEOTIDE SEQUENCE</scope>
</reference>